<dbReference type="PANTHER" id="PTHR21248">
    <property type="entry name" value="CARDIOLIPIN SYNTHASE"/>
    <property type="match status" value="1"/>
</dbReference>
<accession>A0ABQ2CJU1</accession>
<dbReference type="InterPro" id="IPR047955">
    <property type="entry name" value="DrmC-like"/>
</dbReference>
<name>A0ABQ2CJU1_9MICC</name>
<dbReference type="SMART" id="SM00155">
    <property type="entry name" value="PLDc"/>
    <property type="match status" value="1"/>
</dbReference>
<evidence type="ECO:0000313" key="2">
    <source>
        <dbReference type="EMBL" id="GGI86810.1"/>
    </source>
</evidence>
<dbReference type="Proteomes" id="UP000658754">
    <property type="component" value="Unassembled WGS sequence"/>
</dbReference>
<keyword evidence="3" id="KW-1185">Reference proteome</keyword>
<evidence type="ECO:0000259" key="1">
    <source>
        <dbReference type="PROSITE" id="PS50035"/>
    </source>
</evidence>
<dbReference type="PROSITE" id="PS50035">
    <property type="entry name" value="PLD"/>
    <property type="match status" value="1"/>
</dbReference>
<dbReference type="SUPFAM" id="SSF56024">
    <property type="entry name" value="Phospholipase D/nuclease"/>
    <property type="match status" value="1"/>
</dbReference>
<dbReference type="PANTHER" id="PTHR21248:SF22">
    <property type="entry name" value="PHOSPHOLIPASE D"/>
    <property type="match status" value="1"/>
</dbReference>
<dbReference type="Pfam" id="PF13091">
    <property type="entry name" value="PLDc_2"/>
    <property type="match status" value="1"/>
</dbReference>
<dbReference type="Gene3D" id="3.30.870.10">
    <property type="entry name" value="Endonuclease Chain A"/>
    <property type="match status" value="1"/>
</dbReference>
<dbReference type="NCBIfam" id="NF038319">
    <property type="entry name" value="DISARM_DrmC_I"/>
    <property type="match status" value="1"/>
</dbReference>
<proteinExistence type="predicted"/>
<reference evidence="3" key="1">
    <citation type="journal article" date="2019" name="Int. J. Syst. Evol. Microbiol.">
        <title>The Global Catalogue of Microorganisms (GCM) 10K type strain sequencing project: providing services to taxonomists for standard genome sequencing and annotation.</title>
        <authorList>
            <consortium name="The Broad Institute Genomics Platform"/>
            <consortium name="The Broad Institute Genome Sequencing Center for Infectious Disease"/>
            <person name="Wu L."/>
            <person name="Ma J."/>
        </authorList>
    </citation>
    <scope>NUCLEOTIDE SEQUENCE [LARGE SCALE GENOMIC DNA]</scope>
    <source>
        <strain evidence="3">CGMCC 1.3601</strain>
    </source>
</reference>
<feature type="domain" description="PLD phosphodiesterase" evidence="1">
    <location>
        <begin position="171"/>
        <end position="198"/>
    </location>
</feature>
<evidence type="ECO:0000313" key="3">
    <source>
        <dbReference type="Proteomes" id="UP000658754"/>
    </source>
</evidence>
<dbReference type="InterPro" id="IPR025202">
    <property type="entry name" value="PLD-like_dom"/>
</dbReference>
<dbReference type="InterPro" id="IPR001736">
    <property type="entry name" value="PLipase_D/transphosphatidylase"/>
</dbReference>
<sequence>MADALLQLAQALSASQATSIAASLEIDGRLDRAASFLPDSSRATVELLGQALSVLGDSALLASVLRGYATAARRAPAPPRAVWSGPSFPGDGDHTTAAVAHLIDEAKEDVLASTYSASIGSPFVEALWRAIARGVSVTLVLEKSKMEDTATKLQATLEGARFLQYVPPAGRYGVQHSKVVIVDSTLALVTSANFSNAAAHGNLEAGVLIRDPLFASKLRQRFASLQKSGSLEHFSSNPAKV</sequence>
<dbReference type="EMBL" id="BMKV01000004">
    <property type="protein sequence ID" value="GGI86810.1"/>
    <property type="molecule type" value="Genomic_DNA"/>
</dbReference>
<dbReference type="RefSeq" id="WP_188730591.1">
    <property type="nucleotide sequence ID" value="NZ_BMKV01000004.1"/>
</dbReference>
<protein>
    <recommendedName>
        <fullName evidence="1">PLD phosphodiesterase domain-containing protein</fullName>
    </recommendedName>
</protein>
<comment type="caution">
    <text evidence="2">The sequence shown here is derived from an EMBL/GenBank/DDBJ whole genome shotgun (WGS) entry which is preliminary data.</text>
</comment>
<organism evidence="2 3">
    <name type="scientific">Pseudarthrobacter scleromae</name>
    <dbReference type="NCBI Taxonomy" id="158897"/>
    <lineage>
        <taxon>Bacteria</taxon>
        <taxon>Bacillati</taxon>
        <taxon>Actinomycetota</taxon>
        <taxon>Actinomycetes</taxon>
        <taxon>Micrococcales</taxon>
        <taxon>Micrococcaceae</taxon>
        <taxon>Pseudarthrobacter</taxon>
    </lineage>
</organism>
<gene>
    <name evidence="2" type="ORF">GCM10007175_25000</name>
</gene>